<proteinExistence type="predicted"/>
<evidence type="ECO:0000313" key="4">
    <source>
        <dbReference type="Proteomes" id="UP000261560"/>
    </source>
</evidence>
<dbReference type="InterPro" id="IPR002652">
    <property type="entry name" value="Importin-a_IBB"/>
</dbReference>
<dbReference type="InterPro" id="IPR016024">
    <property type="entry name" value="ARM-type_fold"/>
</dbReference>
<dbReference type="Proteomes" id="UP000261560">
    <property type="component" value="Unplaced"/>
</dbReference>
<keyword evidence="4" id="KW-1185">Reference proteome</keyword>
<feature type="domain" description="IBB" evidence="2">
    <location>
        <begin position="1"/>
        <end position="53"/>
    </location>
</feature>
<dbReference type="Ensembl" id="ENSOMET00000004220.1">
    <property type="protein sequence ID" value="ENSOMEP00000026567.1"/>
    <property type="gene ID" value="ENSOMEG00000008498.1"/>
</dbReference>
<evidence type="ECO:0000313" key="3">
    <source>
        <dbReference type="Ensembl" id="ENSOMEP00000026567.1"/>
    </source>
</evidence>
<dbReference type="AlphaFoldDB" id="A0A3B3D8W9"/>
<dbReference type="Gene3D" id="1.20.5.690">
    <property type="entry name" value="Importin-alpha, importin-beta-binding domain"/>
    <property type="match status" value="1"/>
</dbReference>
<evidence type="ECO:0000256" key="1">
    <source>
        <dbReference type="PROSITE-ProRule" id="PRU00561"/>
    </source>
</evidence>
<reference evidence="3" key="2">
    <citation type="submission" date="2025-09" db="UniProtKB">
        <authorList>
            <consortium name="Ensembl"/>
        </authorList>
    </citation>
    <scope>IDENTIFICATION</scope>
</reference>
<accession>A0A3B3D8W9</accession>
<dbReference type="InterPro" id="IPR036975">
    <property type="entry name" value="Importin-a_IBB_sf"/>
</dbReference>
<sequence length="134" mass="15122">MSETQRLTQFKNKGRDANELRRRRVEVNVELRKAKKDDQMFKRRNVAAVPEDATSPLQERTQNCQWTIEEIVSGLNSGTRESQLQATQAARRLDSVQHHRREGLSDPGGHQCRTRAVLGGLASAGKSLSFLPNL</sequence>
<dbReference type="GO" id="GO:0006606">
    <property type="term" value="P:protein import into nucleus"/>
    <property type="evidence" value="ECO:0007669"/>
    <property type="project" value="InterPro"/>
</dbReference>
<keyword evidence="1" id="KW-0813">Transport</keyword>
<dbReference type="PROSITE" id="PS51214">
    <property type="entry name" value="IBB"/>
    <property type="match status" value="1"/>
</dbReference>
<dbReference type="GeneTree" id="ENSGT01050000244891"/>
<organism evidence="3 4">
    <name type="scientific">Oryzias melastigma</name>
    <name type="common">Marine medaka</name>
    <dbReference type="NCBI Taxonomy" id="30732"/>
    <lineage>
        <taxon>Eukaryota</taxon>
        <taxon>Metazoa</taxon>
        <taxon>Chordata</taxon>
        <taxon>Craniata</taxon>
        <taxon>Vertebrata</taxon>
        <taxon>Euteleostomi</taxon>
        <taxon>Actinopterygii</taxon>
        <taxon>Neopterygii</taxon>
        <taxon>Teleostei</taxon>
        <taxon>Neoteleostei</taxon>
        <taxon>Acanthomorphata</taxon>
        <taxon>Ovalentaria</taxon>
        <taxon>Atherinomorphae</taxon>
        <taxon>Beloniformes</taxon>
        <taxon>Adrianichthyidae</taxon>
        <taxon>Oryziinae</taxon>
        <taxon>Oryzias</taxon>
    </lineage>
</organism>
<name>A0A3B3D8W9_ORYME</name>
<dbReference type="SUPFAM" id="SSF48371">
    <property type="entry name" value="ARM repeat"/>
    <property type="match status" value="1"/>
</dbReference>
<protein>
    <submittedName>
        <fullName evidence="3">Karyopherin alpha 2 (RAG cohort 1, importin alpha 1)</fullName>
    </submittedName>
</protein>
<dbReference type="Pfam" id="PF01749">
    <property type="entry name" value="IBB"/>
    <property type="match status" value="1"/>
</dbReference>
<dbReference type="GO" id="GO:0061608">
    <property type="term" value="F:nuclear import signal receptor activity"/>
    <property type="evidence" value="ECO:0007669"/>
    <property type="project" value="InterPro"/>
</dbReference>
<reference evidence="3" key="1">
    <citation type="submission" date="2025-08" db="UniProtKB">
        <authorList>
            <consortium name="Ensembl"/>
        </authorList>
    </citation>
    <scope>IDENTIFICATION</scope>
</reference>
<evidence type="ECO:0000259" key="2">
    <source>
        <dbReference type="PROSITE" id="PS51214"/>
    </source>
</evidence>